<keyword evidence="7" id="KW-1185">Reference proteome</keyword>
<evidence type="ECO:0000256" key="3">
    <source>
        <dbReference type="ARBA" id="ARBA00022737"/>
    </source>
</evidence>
<reference evidence="7" key="2">
    <citation type="submission" date="2015-01" db="EMBL/GenBank/DDBJ databases">
        <title>Evolutionary Origins and Diversification of the Mycorrhizal Mutualists.</title>
        <authorList>
            <consortium name="DOE Joint Genome Institute"/>
            <consortium name="Mycorrhizal Genomics Consortium"/>
            <person name="Kohler A."/>
            <person name="Kuo A."/>
            <person name="Nagy L.G."/>
            <person name="Floudas D."/>
            <person name="Copeland A."/>
            <person name="Barry K.W."/>
            <person name="Cichocki N."/>
            <person name="Veneault-Fourrey C."/>
            <person name="LaButti K."/>
            <person name="Lindquist E.A."/>
            <person name="Lipzen A."/>
            <person name="Lundell T."/>
            <person name="Morin E."/>
            <person name="Murat C."/>
            <person name="Riley R."/>
            <person name="Ohm R."/>
            <person name="Sun H."/>
            <person name="Tunlid A."/>
            <person name="Henrissat B."/>
            <person name="Grigoriev I.V."/>
            <person name="Hibbett D.S."/>
            <person name="Martin F."/>
        </authorList>
    </citation>
    <scope>NUCLEOTIDE SEQUENCE [LARGE SCALE GENOMIC DNA]</scope>
    <source>
        <strain evidence="7">MUT 4182</strain>
    </source>
</reference>
<evidence type="ECO:0000256" key="4">
    <source>
        <dbReference type="ARBA" id="ARBA00023043"/>
    </source>
</evidence>
<comment type="subcellular location">
    <subcellularLocation>
        <location evidence="1">Nucleus</location>
    </subcellularLocation>
</comment>
<dbReference type="PANTHER" id="PTHR15263:SF1">
    <property type="entry name" value="NF-KAPPA-B INHIBITOR-LIKE PROTEIN 1"/>
    <property type="match status" value="1"/>
</dbReference>
<keyword evidence="2" id="KW-0597">Phosphoprotein</keyword>
<dbReference type="GO" id="GO:0043124">
    <property type="term" value="P:negative regulation of canonical NF-kappaB signal transduction"/>
    <property type="evidence" value="ECO:0007669"/>
    <property type="project" value="InterPro"/>
</dbReference>
<name>A0A0C3QSH0_9AGAM</name>
<sequence>MSPPSKSQKPCASTHDERERWRHEIRRAMQDQAQKQEIAKQEFVRAMQGQEQERLMRENYLRHQAPRMVKASWDLYESRWNQLTTLAPPKENSLRFVDIPWPSMEPLPTPTETRSPSSKYKTLPPSALQIASVLNQKAIGNFLLSPYHSEGKSGKSRLRAALLRFHPDKVRPWMSLIQESERNAVIMGVEIVVRCLNEEAKSA</sequence>
<dbReference type="HOGENOM" id="CLU_074404_1_0_1"/>
<organism evidence="6 7">
    <name type="scientific">Tulasnella calospora MUT 4182</name>
    <dbReference type="NCBI Taxonomy" id="1051891"/>
    <lineage>
        <taxon>Eukaryota</taxon>
        <taxon>Fungi</taxon>
        <taxon>Dikarya</taxon>
        <taxon>Basidiomycota</taxon>
        <taxon>Agaricomycotina</taxon>
        <taxon>Agaricomycetes</taxon>
        <taxon>Cantharellales</taxon>
        <taxon>Tulasnellaceae</taxon>
        <taxon>Tulasnella</taxon>
    </lineage>
</organism>
<dbReference type="GO" id="GO:0005634">
    <property type="term" value="C:nucleus"/>
    <property type="evidence" value="ECO:0007669"/>
    <property type="project" value="UniProtKB-SubCell"/>
</dbReference>
<evidence type="ECO:0000256" key="1">
    <source>
        <dbReference type="ARBA" id="ARBA00004123"/>
    </source>
</evidence>
<reference evidence="6 7" key="1">
    <citation type="submission" date="2014-04" db="EMBL/GenBank/DDBJ databases">
        <authorList>
            <consortium name="DOE Joint Genome Institute"/>
            <person name="Kuo A."/>
            <person name="Girlanda M."/>
            <person name="Perotto S."/>
            <person name="Kohler A."/>
            <person name="Nagy L.G."/>
            <person name="Floudas D."/>
            <person name="Copeland A."/>
            <person name="Barry K.W."/>
            <person name="Cichocki N."/>
            <person name="Veneault-Fourrey C."/>
            <person name="LaButti K."/>
            <person name="Lindquist E.A."/>
            <person name="Lipzen A."/>
            <person name="Lundell T."/>
            <person name="Morin E."/>
            <person name="Murat C."/>
            <person name="Sun H."/>
            <person name="Tunlid A."/>
            <person name="Henrissat B."/>
            <person name="Grigoriev I.V."/>
            <person name="Hibbett D.S."/>
            <person name="Martin F."/>
            <person name="Nordberg H.P."/>
            <person name="Cantor M.N."/>
            <person name="Hua S.X."/>
        </authorList>
    </citation>
    <scope>NUCLEOTIDE SEQUENCE [LARGE SCALE GENOMIC DNA]</scope>
    <source>
        <strain evidence="6 7">MUT 4182</strain>
    </source>
</reference>
<dbReference type="PANTHER" id="PTHR15263">
    <property type="entry name" value="I-KAPPA-B-LIKE PROTEIN IKBL"/>
    <property type="match status" value="1"/>
</dbReference>
<dbReference type="InterPro" id="IPR038753">
    <property type="entry name" value="NFKBIL1"/>
</dbReference>
<evidence type="ECO:0000313" key="6">
    <source>
        <dbReference type="EMBL" id="KIO31896.1"/>
    </source>
</evidence>
<keyword evidence="3" id="KW-0677">Repeat</keyword>
<accession>A0A0C3QSH0</accession>
<evidence type="ECO:0000313" key="7">
    <source>
        <dbReference type="Proteomes" id="UP000054248"/>
    </source>
</evidence>
<dbReference type="AlphaFoldDB" id="A0A0C3QSH0"/>
<keyword evidence="5" id="KW-0539">Nucleus</keyword>
<gene>
    <name evidence="6" type="ORF">M407DRAFT_67434</name>
</gene>
<dbReference type="OrthoDB" id="412109at2759"/>
<evidence type="ECO:0000256" key="5">
    <source>
        <dbReference type="ARBA" id="ARBA00023242"/>
    </source>
</evidence>
<dbReference type="Proteomes" id="UP000054248">
    <property type="component" value="Unassembled WGS sequence"/>
</dbReference>
<keyword evidence="4" id="KW-0040">ANK repeat</keyword>
<protein>
    <submittedName>
        <fullName evidence="6">Uncharacterized protein</fullName>
    </submittedName>
</protein>
<evidence type="ECO:0000256" key="2">
    <source>
        <dbReference type="ARBA" id="ARBA00022553"/>
    </source>
</evidence>
<proteinExistence type="predicted"/>
<dbReference type="EMBL" id="KN822959">
    <property type="protein sequence ID" value="KIO31896.1"/>
    <property type="molecule type" value="Genomic_DNA"/>
</dbReference>